<dbReference type="EMBL" id="CACRYJ010000010">
    <property type="protein sequence ID" value="VZO35408.1"/>
    <property type="molecule type" value="Genomic_DNA"/>
</dbReference>
<organism evidence="3 4">
    <name type="scientific">Occultella aeris</name>
    <dbReference type="NCBI Taxonomy" id="2761496"/>
    <lineage>
        <taxon>Bacteria</taxon>
        <taxon>Bacillati</taxon>
        <taxon>Actinomycetota</taxon>
        <taxon>Actinomycetes</taxon>
        <taxon>Micrococcales</taxon>
        <taxon>Ruaniaceae</taxon>
        <taxon>Occultella</taxon>
    </lineage>
</organism>
<name>A0A7M4DER5_9MICO</name>
<dbReference type="Pfam" id="PF00248">
    <property type="entry name" value="Aldo_ket_red"/>
    <property type="match status" value="1"/>
</dbReference>
<keyword evidence="4" id="KW-1185">Reference proteome</keyword>
<sequence>MRLRDETAADADQDPVAVVHAALDAGVTMVDTADAYQNEGLIGRVIRGRRGEVLLASKFGLVWGDGIAGSFEVRADAGYVRRACEASLRRLDVDVIDLYYLHHRSESIPIEDTVGAMSDLVTQGKIRAVGLSNVTAEDLRRAHAVHPITALQEEWSVLRRDIEKQLVPAAADLGTVVVAHSPTGHGLLHHARTADEQFPGGLRAALEDVAGAHGATPGQVALAWVHHRQQVHDVPVIPLPGTTRVSHLRANVAATDLDLSDDELRRLDPMPAAS</sequence>
<proteinExistence type="predicted"/>
<evidence type="ECO:0000259" key="2">
    <source>
        <dbReference type="Pfam" id="PF00248"/>
    </source>
</evidence>
<dbReference type="AlphaFoldDB" id="A0A7M4DER5"/>
<reference evidence="3 4" key="1">
    <citation type="submission" date="2019-11" db="EMBL/GenBank/DDBJ databases">
        <authorList>
            <person name="Criscuolo A."/>
        </authorList>
    </citation>
    <scope>NUCLEOTIDE SEQUENCE [LARGE SCALE GENOMIC DNA]</scope>
    <source>
        <strain evidence="3">CIP111667</strain>
    </source>
</reference>
<dbReference type="EC" id="1.1.1.-" evidence="3"/>
<dbReference type="PRINTS" id="PR00069">
    <property type="entry name" value="ALDKETRDTASE"/>
</dbReference>
<dbReference type="GO" id="GO:0005737">
    <property type="term" value="C:cytoplasm"/>
    <property type="evidence" value="ECO:0007669"/>
    <property type="project" value="TreeGrafter"/>
</dbReference>
<evidence type="ECO:0000313" key="3">
    <source>
        <dbReference type="EMBL" id="VZO35408.1"/>
    </source>
</evidence>
<dbReference type="InterPro" id="IPR023210">
    <property type="entry name" value="NADP_OxRdtase_dom"/>
</dbReference>
<dbReference type="PANTHER" id="PTHR43625">
    <property type="entry name" value="AFLATOXIN B1 ALDEHYDE REDUCTASE"/>
    <property type="match status" value="1"/>
</dbReference>
<evidence type="ECO:0000313" key="4">
    <source>
        <dbReference type="Proteomes" id="UP000419743"/>
    </source>
</evidence>
<keyword evidence="1 3" id="KW-0560">Oxidoreductase</keyword>
<comment type="caution">
    <text evidence="3">The sequence shown here is derived from an EMBL/GenBank/DDBJ whole genome shotgun (WGS) entry which is preliminary data.</text>
</comment>
<dbReference type="Proteomes" id="UP000419743">
    <property type="component" value="Unassembled WGS sequence"/>
</dbReference>
<gene>
    <name evidence="3" type="primary">yhdN_1</name>
    <name evidence="3" type="ORF">HALOF300_00606</name>
</gene>
<dbReference type="InterPro" id="IPR036812">
    <property type="entry name" value="NAD(P)_OxRdtase_dom_sf"/>
</dbReference>
<accession>A0A7M4DER5</accession>
<dbReference type="Gene3D" id="3.20.20.100">
    <property type="entry name" value="NADP-dependent oxidoreductase domain"/>
    <property type="match status" value="1"/>
</dbReference>
<dbReference type="RefSeq" id="WP_156739170.1">
    <property type="nucleotide sequence ID" value="NZ_CACRYJ010000010.1"/>
</dbReference>
<dbReference type="PANTHER" id="PTHR43625:SF40">
    <property type="entry name" value="ALDO-KETO REDUCTASE YAKC [NADP(+)]"/>
    <property type="match status" value="1"/>
</dbReference>
<dbReference type="SUPFAM" id="SSF51430">
    <property type="entry name" value="NAD(P)-linked oxidoreductase"/>
    <property type="match status" value="1"/>
</dbReference>
<dbReference type="GO" id="GO:0016491">
    <property type="term" value="F:oxidoreductase activity"/>
    <property type="evidence" value="ECO:0007669"/>
    <property type="project" value="UniProtKB-KW"/>
</dbReference>
<dbReference type="InterPro" id="IPR020471">
    <property type="entry name" value="AKR"/>
</dbReference>
<dbReference type="InterPro" id="IPR050791">
    <property type="entry name" value="Aldo-Keto_reductase"/>
</dbReference>
<feature type="domain" description="NADP-dependent oxidoreductase" evidence="2">
    <location>
        <begin position="3"/>
        <end position="268"/>
    </location>
</feature>
<protein>
    <submittedName>
        <fullName evidence="3">General stress protein 69</fullName>
        <ecNumber evidence="3">1.1.1.-</ecNumber>
    </submittedName>
</protein>
<evidence type="ECO:0000256" key="1">
    <source>
        <dbReference type="ARBA" id="ARBA00023002"/>
    </source>
</evidence>